<reference evidence="7 8" key="1">
    <citation type="journal article" date="2010" name="Proc. Natl. Acad. Sci. U.S.A.">
        <title>Insights into evolution of multicellular fungi from the assembled chromosomes of the mushroom Coprinopsis cinerea (Coprinus cinereus).</title>
        <authorList>
            <person name="Stajich J.E."/>
            <person name="Wilke S.K."/>
            <person name="Ahren D."/>
            <person name="Au C.H."/>
            <person name="Birren B.W."/>
            <person name="Borodovsky M."/>
            <person name="Burns C."/>
            <person name="Canback B."/>
            <person name="Casselton L.A."/>
            <person name="Cheng C.K."/>
            <person name="Deng J."/>
            <person name="Dietrich F.S."/>
            <person name="Fargo D.C."/>
            <person name="Farman M.L."/>
            <person name="Gathman A.C."/>
            <person name="Goldberg J."/>
            <person name="Guigo R."/>
            <person name="Hoegger P.J."/>
            <person name="Hooker J.B."/>
            <person name="Huggins A."/>
            <person name="James T.Y."/>
            <person name="Kamada T."/>
            <person name="Kilaru S."/>
            <person name="Kodira C."/>
            <person name="Kues U."/>
            <person name="Kupfer D."/>
            <person name="Kwan H.S."/>
            <person name="Lomsadze A."/>
            <person name="Li W."/>
            <person name="Lilly W.W."/>
            <person name="Ma L.J."/>
            <person name="Mackey A.J."/>
            <person name="Manning G."/>
            <person name="Martin F."/>
            <person name="Muraguchi H."/>
            <person name="Natvig D.O."/>
            <person name="Palmerini H."/>
            <person name="Ramesh M.A."/>
            <person name="Rehmeyer C.J."/>
            <person name="Roe B.A."/>
            <person name="Shenoy N."/>
            <person name="Stanke M."/>
            <person name="Ter-Hovhannisyan V."/>
            <person name="Tunlid A."/>
            <person name="Velagapudi R."/>
            <person name="Vision T.J."/>
            <person name="Zeng Q."/>
            <person name="Zolan M.E."/>
            <person name="Pukkila P.J."/>
        </authorList>
    </citation>
    <scope>NUCLEOTIDE SEQUENCE [LARGE SCALE GENOMIC DNA]</scope>
    <source>
        <strain evidence="8">Okayama-7 / 130 / ATCC MYA-4618 / FGSC 9003</strain>
    </source>
</reference>
<name>A8N9R2_COPC7</name>
<dbReference type="PANTHER" id="PTHR15245:SF20">
    <property type="entry name" value="SYMPLEKIN"/>
    <property type="match status" value="1"/>
</dbReference>
<dbReference type="InterPro" id="IPR016024">
    <property type="entry name" value="ARM-type_fold"/>
</dbReference>
<evidence type="ECO:0000259" key="6">
    <source>
        <dbReference type="Pfam" id="PF12295"/>
    </source>
</evidence>
<evidence type="ECO:0000256" key="1">
    <source>
        <dbReference type="ARBA" id="ARBA00004123"/>
    </source>
</evidence>
<dbReference type="STRING" id="240176.A8N9R2"/>
<dbReference type="FunCoup" id="A8N9R2">
    <property type="interactions" value="391"/>
</dbReference>
<proteinExistence type="predicted"/>
<keyword evidence="8" id="KW-1185">Reference proteome</keyword>
<evidence type="ECO:0000256" key="2">
    <source>
        <dbReference type="ARBA" id="ARBA00022664"/>
    </source>
</evidence>
<dbReference type="RefSeq" id="XP_001831568.2">
    <property type="nucleotide sequence ID" value="XM_001831516.2"/>
</dbReference>
<evidence type="ECO:0000313" key="8">
    <source>
        <dbReference type="Proteomes" id="UP000001861"/>
    </source>
</evidence>
<feature type="domain" description="Symplekin C-terminal" evidence="6">
    <location>
        <begin position="903"/>
        <end position="1032"/>
    </location>
</feature>
<evidence type="ECO:0000256" key="3">
    <source>
        <dbReference type="ARBA" id="ARBA00023242"/>
    </source>
</evidence>
<evidence type="ECO:0000256" key="4">
    <source>
        <dbReference type="SAM" id="MobiDB-lite"/>
    </source>
</evidence>
<keyword evidence="3" id="KW-0539">Nucleus</keyword>
<dbReference type="VEuPathDB" id="FungiDB:CC1G_11565"/>
<dbReference type="HOGENOM" id="CLU_008962_0_0_1"/>
<dbReference type="Proteomes" id="UP000001861">
    <property type="component" value="Unassembled WGS sequence"/>
</dbReference>
<organism evidence="7 8">
    <name type="scientific">Coprinopsis cinerea (strain Okayama-7 / 130 / ATCC MYA-4618 / FGSC 9003)</name>
    <name type="common">Inky cap fungus</name>
    <name type="synonym">Hormographiella aspergillata</name>
    <dbReference type="NCBI Taxonomy" id="240176"/>
    <lineage>
        <taxon>Eukaryota</taxon>
        <taxon>Fungi</taxon>
        <taxon>Dikarya</taxon>
        <taxon>Basidiomycota</taxon>
        <taxon>Agaricomycotina</taxon>
        <taxon>Agaricomycetes</taxon>
        <taxon>Agaricomycetidae</taxon>
        <taxon>Agaricales</taxon>
        <taxon>Agaricineae</taxon>
        <taxon>Psathyrellaceae</taxon>
        <taxon>Coprinopsis</taxon>
    </lineage>
</organism>
<dbReference type="InterPro" id="IPR032460">
    <property type="entry name" value="Symplekin/Pta1_N"/>
</dbReference>
<feature type="compositionally biased region" description="Polar residues" evidence="4">
    <location>
        <begin position="1105"/>
        <end position="1114"/>
    </location>
</feature>
<feature type="compositionally biased region" description="Basic and acidic residues" evidence="4">
    <location>
        <begin position="731"/>
        <end position="745"/>
    </location>
</feature>
<dbReference type="InParanoid" id="A8N9R2"/>
<comment type="subcellular location">
    <subcellularLocation>
        <location evidence="1">Nucleus</location>
    </subcellularLocation>
</comment>
<feature type="region of interest" description="Disordered" evidence="4">
    <location>
        <begin position="513"/>
        <end position="534"/>
    </location>
</feature>
<dbReference type="GO" id="GO:0006397">
    <property type="term" value="P:mRNA processing"/>
    <property type="evidence" value="ECO:0007669"/>
    <property type="project" value="UniProtKB-KW"/>
</dbReference>
<dbReference type="EMBL" id="AACS02000007">
    <property type="protein sequence ID" value="EAU90241.2"/>
    <property type="molecule type" value="Genomic_DNA"/>
</dbReference>
<feature type="region of interest" description="Disordered" evidence="4">
    <location>
        <begin position="1074"/>
        <end position="1135"/>
    </location>
</feature>
<gene>
    <name evidence="7" type="ORF">CC1G_11565</name>
</gene>
<dbReference type="KEGG" id="cci:CC1G_11565"/>
<dbReference type="AlphaFoldDB" id="A8N9R2"/>
<feature type="domain" description="Symplekin/Pta1 N-terminal" evidence="5">
    <location>
        <begin position="93"/>
        <end position="152"/>
    </location>
</feature>
<keyword evidence="2" id="KW-0507">mRNA processing</keyword>
<comment type="caution">
    <text evidence="7">The sequence shown here is derived from an EMBL/GenBank/DDBJ whole genome shotgun (WGS) entry which is preliminary data.</text>
</comment>
<dbReference type="SUPFAM" id="SSF48371">
    <property type="entry name" value="ARM repeat"/>
    <property type="match status" value="1"/>
</dbReference>
<evidence type="ECO:0000259" key="5">
    <source>
        <dbReference type="Pfam" id="PF11935"/>
    </source>
</evidence>
<dbReference type="PANTHER" id="PTHR15245">
    <property type="entry name" value="SYMPLEKIN-RELATED"/>
    <property type="match status" value="1"/>
</dbReference>
<feature type="region of interest" description="Disordered" evidence="4">
    <location>
        <begin position="334"/>
        <end position="394"/>
    </location>
</feature>
<dbReference type="InterPro" id="IPR022075">
    <property type="entry name" value="Symplekin_C"/>
</dbReference>
<feature type="compositionally biased region" description="Low complexity" evidence="4">
    <location>
        <begin position="1074"/>
        <end position="1104"/>
    </location>
</feature>
<dbReference type="OrthoDB" id="331600at2759"/>
<dbReference type="eggNOG" id="KOG1895">
    <property type="taxonomic scope" value="Eukaryota"/>
</dbReference>
<dbReference type="OMA" id="NVRYGIM"/>
<protein>
    <submittedName>
        <fullName evidence="7">Cleavage/polyadenylation specificity factor</fullName>
    </submittedName>
</protein>
<accession>A8N9R2</accession>
<feature type="region of interest" description="Disordered" evidence="4">
    <location>
        <begin position="716"/>
        <end position="779"/>
    </location>
</feature>
<dbReference type="GO" id="GO:0005847">
    <property type="term" value="C:mRNA cleavage and polyadenylation specificity factor complex"/>
    <property type="evidence" value="ECO:0007669"/>
    <property type="project" value="TreeGrafter"/>
</dbReference>
<dbReference type="Gene3D" id="1.25.10.10">
    <property type="entry name" value="Leucine-rich Repeat Variant"/>
    <property type="match status" value="2"/>
</dbReference>
<dbReference type="Pfam" id="PF12295">
    <property type="entry name" value="Symplekin_C"/>
    <property type="match status" value="1"/>
</dbReference>
<sequence length="1135" mass="124125">MAANPVNALQTLQAALVAEPNTKEQADILATLRESLESHPSPIPTIVDTLISRIAVNAGDSLLKRWILDLLQFAIARSTLPLETRTQNDPVTAIVKTVVQCMTTVYPLVFRHLCQNRNNPGTWNTLSTCKARIIECLWSPATSVGVKLSAMKDTDLLSALLNSWANLARLRPPMVPILITTLKQWTPNALVNLSASQIRSVEKAVRILLVHISRLPGNSQYGPQINEALQQQAVRMERAAIEEKKRKAAGLPDNRKRPPSAPSEQPSEAKRIKLENEAPPPNNAAALLAGFDFTSLPAALITELIVANLDAFSDAALTALVHKYRQTLVGAAPAAAPQPAPTPVPPVAKPTPPPNAPSGPRKDRRSPLPEGTPVPSGQPPQAAAAEEIKEEPVDPLQMAIDDEEIEFEPEKLNNELSTRAPVAESQPSAIEADIESINLQLVDFKLPPPSDWDEDDRTKIISKSLTRIWDGADELKSFGEAIPVDSSQAGGHSATELWMLLIVRMITRVAKPPQDLLGGGDQDQDEKMKEGNEVSTPVEDFYARQDQLRQTICEYIMTDFPSRVRLATTWMNEEWYNDQIRTAKDPSWRPNYDTWLNQIVASYQTILDGKDKTFARFLLDLPSVPADVLDLLRELCVDSTSPERMQVGYTTLRGLVSQRPSLRIEALNVLLELTTHPERKTRAAAINTVKMWVPNTQPMFGLIREFALQMLRKLQQTKAPPKSGNEAPNSEGKDKPPAENGKDGHGPGPTPAKQADVPMEQDGGDKPADGDMEDGQVTVPPEDLVQTPYLPNTVDLPANKQQVLQHLELLFALSVKVPEFLEQIFLAFGKMDISVQEAIQELITQLIRSLGPNHGKLLTLLRTCPKGSENLALRVLNIFTEHGRPSAQLVALVKSLINERDLDARFLIPIIAEMDKSDIIKYLPRIVSILNGKPEPKNLVRSVFSSIVTTPPQTFGSVTSNLPRVRQSELLTPAELMVLLHESEKEIGFKAAMEAIGICFSMADVYRSEILGVVMQQIMDNTVIPTLFMRTLPKDRLKELVDKHPSLKAGLRDFVTKKAANKARQAGILDILDAPGPSASSTPAAGSTTSAAPVADGAGSAAASRHSTPAQPEQTGAPIQVVGSERTDPPDVSES</sequence>
<dbReference type="GeneID" id="6008038"/>
<dbReference type="InterPro" id="IPR021850">
    <property type="entry name" value="Symplekin/Pta1"/>
</dbReference>
<feature type="compositionally biased region" description="Pro residues" evidence="4">
    <location>
        <begin position="336"/>
        <end position="357"/>
    </location>
</feature>
<dbReference type="Pfam" id="PF11935">
    <property type="entry name" value="SYMPK_PTA1_N"/>
    <property type="match status" value="2"/>
</dbReference>
<feature type="domain" description="Symplekin/Pta1 N-terminal" evidence="5">
    <location>
        <begin position="156"/>
        <end position="247"/>
    </location>
</feature>
<evidence type="ECO:0000313" key="7">
    <source>
        <dbReference type="EMBL" id="EAU90241.2"/>
    </source>
</evidence>
<feature type="region of interest" description="Disordered" evidence="4">
    <location>
        <begin position="244"/>
        <end position="269"/>
    </location>
</feature>
<dbReference type="InterPro" id="IPR011989">
    <property type="entry name" value="ARM-like"/>
</dbReference>